<dbReference type="GO" id="GO:0006741">
    <property type="term" value="P:NADP+ biosynthetic process"/>
    <property type="evidence" value="ECO:0007669"/>
    <property type="project" value="UniProtKB-UniRule"/>
</dbReference>
<feature type="binding site" evidence="6">
    <location>
        <position position="161"/>
    </location>
    <ligand>
        <name>NAD(+)</name>
        <dbReference type="ChEBI" id="CHEBI:57540"/>
    </ligand>
</feature>
<dbReference type="InterPro" id="IPR002504">
    <property type="entry name" value="NADK"/>
</dbReference>
<dbReference type="Gene3D" id="3.40.50.10330">
    <property type="entry name" value="Probable inorganic polyphosphate/atp-NAD kinase, domain 1"/>
    <property type="match status" value="1"/>
</dbReference>
<feature type="binding site" evidence="6">
    <location>
        <position position="153"/>
    </location>
    <ligand>
        <name>NAD(+)</name>
        <dbReference type="ChEBI" id="CHEBI:57540"/>
    </ligand>
</feature>
<keyword evidence="3 6" id="KW-0521">NADP</keyword>
<dbReference type="EMBL" id="LOEE01000055">
    <property type="protein sequence ID" value="KXG74416.1"/>
    <property type="molecule type" value="Genomic_DNA"/>
</dbReference>
<keyword evidence="6" id="KW-0067">ATP-binding</keyword>
<dbReference type="InterPro" id="IPR017437">
    <property type="entry name" value="ATP-NAD_kinase_PpnK-typ_C"/>
</dbReference>
<dbReference type="Proteomes" id="UP000070456">
    <property type="component" value="Unassembled WGS sequence"/>
</dbReference>
<comment type="catalytic activity">
    <reaction evidence="5 6">
        <text>NAD(+) + ATP = ADP + NADP(+) + H(+)</text>
        <dbReference type="Rhea" id="RHEA:18629"/>
        <dbReference type="ChEBI" id="CHEBI:15378"/>
        <dbReference type="ChEBI" id="CHEBI:30616"/>
        <dbReference type="ChEBI" id="CHEBI:57540"/>
        <dbReference type="ChEBI" id="CHEBI:58349"/>
        <dbReference type="ChEBI" id="CHEBI:456216"/>
        <dbReference type="EC" id="2.7.1.23"/>
    </reaction>
</comment>
<gene>
    <name evidence="7" type="primary">nadK_1</name>
    <name evidence="6" type="synonym">nadK</name>
    <name evidence="7" type="ORF">AN619_23990</name>
</gene>
<reference evidence="7 8" key="1">
    <citation type="submission" date="2015-12" db="EMBL/GenBank/DDBJ databases">
        <title>Draft genome sequence of the thermoanaerobe Thermotalea metallivorans, an isolate from the runoff channel of the Great Artesian Basin, Australia.</title>
        <authorList>
            <person name="Patel B.K."/>
        </authorList>
    </citation>
    <scope>NUCLEOTIDE SEQUENCE [LARGE SCALE GENOMIC DNA]</scope>
    <source>
        <strain evidence="7 8">B2-1</strain>
    </source>
</reference>
<comment type="caution">
    <text evidence="6">Lacks conserved residue(s) required for the propagation of feature annotation.</text>
</comment>
<keyword evidence="4 6" id="KW-0520">NAD</keyword>
<feature type="binding site" evidence="6">
    <location>
        <begin position="124"/>
        <end position="125"/>
    </location>
    <ligand>
        <name>NAD(+)</name>
        <dbReference type="ChEBI" id="CHEBI:57540"/>
    </ligand>
</feature>
<dbReference type="Pfam" id="PF20143">
    <property type="entry name" value="NAD_kinase_C"/>
    <property type="match status" value="1"/>
</dbReference>
<comment type="caution">
    <text evidence="7">The sequence shown here is derived from an EMBL/GenBank/DDBJ whole genome shotgun (WGS) entry which is preliminary data.</text>
</comment>
<dbReference type="GO" id="GO:0005737">
    <property type="term" value="C:cytoplasm"/>
    <property type="evidence" value="ECO:0007669"/>
    <property type="project" value="UniProtKB-SubCell"/>
</dbReference>
<dbReference type="PANTHER" id="PTHR20275">
    <property type="entry name" value="NAD KINASE"/>
    <property type="match status" value="1"/>
</dbReference>
<dbReference type="InterPro" id="IPR016064">
    <property type="entry name" value="NAD/diacylglycerol_kinase_sf"/>
</dbReference>
<keyword evidence="6" id="KW-0547">Nucleotide-binding</keyword>
<dbReference type="GO" id="GO:0046872">
    <property type="term" value="F:metal ion binding"/>
    <property type="evidence" value="ECO:0007669"/>
    <property type="project" value="UniProtKB-UniRule"/>
</dbReference>
<dbReference type="Gene3D" id="2.60.200.30">
    <property type="entry name" value="Probable inorganic polyphosphate/atp-NAD kinase, domain 2"/>
    <property type="match status" value="1"/>
</dbReference>
<keyword evidence="6" id="KW-0963">Cytoplasm</keyword>
<comment type="subcellular location">
    <subcellularLocation>
        <location evidence="6">Cytoplasm</location>
    </subcellularLocation>
</comment>
<dbReference type="PATRIC" id="fig|520762.4.peg.2644"/>
<keyword evidence="8" id="KW-1185">Reference proteome</keyword>
<organism evidence="7 8">
    <name type="scientific">Thermotalea metallivorans</name>
    <dbReference type="NCBI Taxonomy" id="520762"/>
    <lineage>
        <taxon>Bacteria</taxon>
        <taxon>Bacillati</taxon>
        <taxon>Bacillota</taxon>
        <taxon>Clostridia</taxon>
        <taxon>Peptostreptococcales</taxon>
        <taxon>Thermotaleaceae</taxon>
        <taxon>Thermotalea</taxon>
    </lineage>
</organism>
<feature type="active site" description="Proton acceptor" evidence="6">
    <location>
        <position position="50"/>
    </location>
</feature>
<dbReference type="Pfam" id="PF01513">
    <property type="entry name" value="NAD_kinase"/>
    <property type="match status" value="1"/>
</dbReference>
<name>A0A140L1J1_9FIRM</name>
<keyword evidence="2 6" id="KW-0418">Kinase</keyword>
<evidence type="ECO:0000313" key="8">
    <source>
        <dbReference type="Proteomes" id="UP000070456"/>
    </source>
</evidence>
<dbReference type="EC" id="2.7.1.23" evidence="6"/>
<evidence type="ECO:0000256" key="1">
    <source>
        <dbReference type="ARBA" id="ARBA00022679"/>
    </source>
</evidence>
<comment type="similarity">
    <text evidence="6">Belongs to the NAD kinase family.</text>
</comment>
<dbReference type="SUPFAM" id="SSF111331">
    <property type="entry name" value="NAD kinase/diacylglycerol kinase-like"/>
    <property type="match status" value="1"/>
</dbReference>
<dbReference type="AlphaFoldDB" id="A0A140L1J1"/>
<dbReference type="OrthoDB" id="9774737at2"/>
<dbReference type="PANTHER" id="PTHR20275:SF0">
    <property type="entry name" value="NAD KINASE"/>
    <property type="match status" value="1"/>
</dbReference>
<evidence type="ECO:0000256" key="4">
    <source>
        <dbReference type="ARBA" id="ARBA00023027"/>
    </source>
</evidence>
<evidence type="ECO:0000256" key="6">
    <source>
        <dbReference type="HAMAP-Rule" id="MF_00361"/>
    </source>
</evidence>
<feature type="binding site" evidence="6">
    <location>
        <begin position="50"/>
        <end position="51"/>
    </location>
    <ligand>
        <name>NAD(+)</name>
        <dbReference type="ChEBI" id="CHEBI:57540"/>
    </ligand>
</feature>
<sequence length="279" mass="31590">MGDSLKRVLIHHNQKQESIAVREALTEHLKRIGFIVTEDHPDIIIVIGGDGTMLSAIRQYKFLQKPFIGINTGTLGFLPAISPENLAKLADCLKERKYDLHSYPLIKARVKTNDEEIIEDYGFNEIVIKHLEPRLMEAKIYINGQPFNYFTGDGFIIATPIGATGYGIWAGGVATHSELPLYQLIPIHPNDNSVNRPLKTPMIIPLDTVIRFEIMKSLSREILIACDGVKMEKHSISEIEVSVADMPIRILRIGEFNYFDDFKKKIVDKGELRTIHENL</sequence>
<dbReference type="GO" id="GO:0051287">
    <property type="term" value="F:NAD binding"/>
    <property type="evidence" value="ECO:0007669"/>
    <property type="project" value="UniProtKB-ARBA"/>
</dbReference>
<evidence type="ECO:0000256" key="3">
    <source>
        <dbReference type="ARBA" id="ARBA00022857"/>
    </source>
</evidence>
<comment type="cofactor">
    <cofactor evidence="6">
        <name>a divalent metal cation</name>
        <dbReference type="ChEBI" id="CHEBI:60240"/>
    </cofactor>
</comment>
<keyword evidence="1 6" id="KW-0808">Transferase</keyword>
<dbReference type="InterPro" id="IPR017438">
    <property type="entry name" value="ATP-NAD_kinase_N"/>
</dbReference>
<dbReference type="GO" id="GO:0005524">
    <property type="term" value="F:ATP binding"/>
    <property type="evidence" value="ECO:0007669"/>
    <property type="project" value="UniProtKB-KW"/>
</dbReference>
<comment type="function">
    <text evidence="6">Involved in the regulation of the intracellular balance of NAD and NADP, and is a key enzyme in the biosynthesis of NADP. Catalyzes specifically the phosphorylation on 2'-hydroxyl of the adenosine moiety of NAD to yield NADP.</text>
</comment>
<dbReference type="HAMAP" id="MF_00361">
    <property type="entry name" value="NAD_kinase"/>
    <property type="match status" value="1"/>
</dbReference>
<evidence type="ECO:0000313" key="7">
    <source>
        <dbReference type="EMBL" id="KXG74416.1"/>
    </source>
</evidence>
<evidence type="ECO:0000256" key="2">
    <source>
        <dbReference type="ARBA" id="ARBA00022777"/>
    </source>
</evidence>
<dbReference type="GO" id="GO:0003951">
    <property type="term" value="F:NAD+ kinase activity"/>
    <property type="evidence" value="ECO:0007669"/>
    <property type="project" value="UniProtKB-UniRule"/>
</dbReference>
<proteinExistence type="inferred from homology"/>
<accession>A0A140L1J1</accession>
<protein>
    <recommendedName>
        <fullName evidence="6">NAD kinase</fullName>
        <ecNumber evidence="6">2.7.1.23</ecNumber>
    </recommendedName>
    <alternativeName>
        <fullName evidence="6">ATP-dependent NAD kinase</fullName>
    </alternativeName>
</protein>
<evidence type="ECO:0000256" key="5">
    <source>
        <dbReference type="ARBA" id="ARBA00047925"/>
    </source>
</evidence>
<dbReference type="GO" id="GO:0019674">
    <property type="term" value="P:NAD+ metabolic process"/>
    <property type="evidence" value="ECO:0007669"/>
    <property type="project" value="InterPro"/>
</dbReference>
<dbReference type="STRING" id="520762.AN619_23990"/>